<accession>A0A6G7B9C7</accession>
<keyword evidence="10 15" id="KW-0460">Magnesium</keyword>
<dbReference type="PROSITE" id="PS51447">
    <property type="entry name" value="FDX_ACB"/>
    <property type="match status" value="1"/>
</dbReference>
<dbReference type="InterPro" id="IPR005146">
    <property type="entry name" value="B3/B4_tRNA-bd"/>
</dbReference>
<dbReference type="PANTHER" id="PTHR10947">
    <property type="entry name" value="PHENYLALANYL-TRNA SYNTHETASE BETA CHAIN AND LEUCINE-RICH REPEAT-CONTAINING PROTEIN 47"/>
    <property type="match status" value="1"/>
</dbReference>
<dbReference type="EC" id="6.1.1.20" evidence="15"/>
<dbReference type="PANTHER" id="PTHR10947:SF0">
    <property type="entry name" value="PHENYLALANINE--TRNA LIGASE BETA SUBUNIT"/>
    <property type="match status" value="1"/>
</dbReference>
<comment type="cofactor">
    <cofactor evidence="15">
        <name>Mg(2+)</name>
        <dbReference type="ChEBI" id="CHEBI:18420"/>
    </cofactor>
    <text evidence="15">Binds 2 magnesium ions per tetramer.</text>
</comment>
<dbReference type="FunFam" id="3.30.70.380:FF:000001">
    <property type="entry name" value="Phenylalanine--tRNA ligase beta subunit"/>
    <property type="match status" value="1"/>
</dbReference>
<dbReference type="Proteomes" id="UP000501676">
    <property type="component" value="Chromosome"/>
</dbReference>
<dbReference type="Pfam" id="PF03147">
    <property type="entry name" value="FDX-ACB"/>
    <property type="match status" value="1"/>
</dbReference>
<evidence type="ECO:0000256" key="16">
    <source>
        <dbReference type="PROSITE-ProRule" id="PRU00209"/>
    </source>
</evidence>
<dbReference type="InterPro" id="IPR045864">
    <property type="entry name" value="aa-tRNA-synth_II/BPL/LPL"/>
</dbReference>
<comment type="catalytic activity">
    <reaction evidence="14 15">
        <text>tRNA(Phe) + L-phenylalanine + ATP = L-phenylalanyl-tRNA(Phe) + AMP + diphosphate + H(+)</text>
        <dbReference type="Rhea" id="RHEA:19413"/>
        <dbReference type="Rhea" id="RHEA-COMP:9668"/>
        <dbReference type="Rhea" id="RHEA-COMP:9699"/>
        <dbReference type="ChEBI" id="CHEBI:15378"/>
        <dbReference type="ChEBI" id="CHEBI:30616"/>
        <dbReference type="ChEBI" id="CHEBI:33019"/>
        <dbReference type="ChEBI" id="CHEBI:58095"/>
        <dbReference type="ChEBI" id="CHEBI:78442"/>
        <dbReference type="ChEBI" id="CHEBI:78531"/>
        <dbReference type="ChEBI" id="CHEBI:456215"/>
        <dbReference type="EC" id="6.1.1.20"/>
    </reaction>
</comment>
<keyword evidence="9 15" id="KW-0067">ATP-binding</keyword>
<name>A0A6G7B9C7_9LACO</name>
<evidence type="ECO:0000313" key="20">
    <source>
        <dbReference type="EMBL" id="QIH23886.1"/>
    </source>
</evidence>
<comment type="subunit">
    <text evidence="3 15">Tetramer of two alpha and two beta subunits.</text>
</comment>
<dbReference type="Pfam" id="PF01588">
    <property type="entry name" value="tRNA_bind"/>
    <property type="match status" value="1"/>
</dbReference>
<feature type="binding site" evidence="15">
    <location>
        <position position="461"/>
    </location>
    <ligand>
        <name>Mg(2+)</name>
        <dbReference type="ChEBI" id="CHEBI:18420"/>
        <note>shared with alpha subunit</note>
    </ligand>
</feature>
<keyword evidence="7 15" id="KW-0479">Metal-binding</keyword>
<evidence type="ECO:0000256" key="5">
    <source>
        <dbReference type="ARBA" id="ARBA00022555"/>
    </source>
</evidence>
<feature type="domain" description="FDX-ACB" evidence="18">
    <location>
        <begin position="711"/>
        <end position="804"/>
    </location>
</feature>
<dbReference type="InterPro" id="IPR045060">
    <property type="entry name" value="Phe-tRNA-ligase_IIc_bsu"/>
</dbReference>
<dbReference type="GO" id="GO:0000049">
    <property type="term" value="F:tRNA binding"/>
    <property type="evidence" value="ECO:0007669"/>
    <property type="project" value="UniProtKB-UniRule"/>
</dbReference>
<evidence type="ECO:0000256" key="10">
    <source>
        <dbReference type="ARBA" id="ARBA00022842"/>
    </source>
</evidence>
<evidence type="ECO:0000256" key="14">
    <source>
        <dbReference type="ARBA" id="ARBA00049255"/>
    </source>
</evidence>
<dbReference type="Gene3D" id="2.40.50.140">
    <property type="entry name" value="Nucleic acid-binding proteins"/>
    <property type="match status" value="1"/>
</dbReference>
<evidence type="ECO:0000256" key="1">
    <source>
        <dbReference type="ARBA" id="ARBA00004496"/>
    </source>
</evidence>
<dbReference type="GO" id="GO:0016740">
    <property type="term" value="F:transferase activity"/>
    <property type="evidence" value="ECO:0007669"/>
    <property type="project" value="UniProtKB-ARBA"/>
</dbReference>
<evidence type="ECO:0000256" key="2">
    <source>
        <dbReference type="ARBA" id="ARBA00008653"/>
    </source>
</evidence>
<evidence type="ECO:0000256" key="8">
    <source>
        <dbReference type="ARBA" id="ARBA00022741"/>
    </source>
</evidence>
<evidence type="ECO:0000256" key="6">
    <source>
        <dbReference type="ARBA" id="ARBA00022598"/>
    </source>
</evidence>
<dbReference type="FunFam" id="2.40.50.140:FF:000045">
    <property type="entry name" value="Phenylalanine--tRNA ligase beta subunit"/>
    <property type="match status" value="1"/>
</dbReference>
<dbReference type="InterPro" id="IPR036690">
    <property type="entry name" value="Fdx_antiC-bd_sf"/>
</dbReference>
<feature type="binding site" evidence="15">
    <location>
        <position position="467"/>
    </location>
    <ligand>
        <name>Mg(2+)</name>
        <dbReference type="ChEBI" id="CHEBI:18420"/>
        <note>shared with alpha subunit</note>
    </ligand>
</feature>
<keyword evidence="6 15" id="KW-0436">Ligase</keyword>
<dbReference type="InterPro" id="IPR012340">
    <property type="entry name" value="NA-bd_OB-fold"/>
</dbReference>
<dbReference type="Gene3D" id="3.30.56.10">
    <property type="match status" value="2"/>
</dbReference>
<dbReference type="Pfam" id="PF03484">
    <property type="entry name" value="B5"/>
    <property type="match status" value="1"/>
</dbReference>
<keyword evidence="5 16" id="KW-0820">tRNA-binding</keyword>
<dbReference type="SUPFAM" id="SSF46955">
    <property type="entry name" value="Putative DNA-binding domain"/>
    <property type="match status" value="1"/>
</dbReference>
<dbReference type="SMART" id="SM00896">
    <property type="entry name" value="FDX-ACB"/>
    <property type="match status" value="1"/>
</dbReference>
<dbReference type="InterPro" id="IPR009061">
    <property type="entry name" value="DNA-bd_dom_put_sf"/>
</dbReference>
<dbReference type="EMBL" id="CP049228">
    <property type="protein sequence ID" value="QIH23886.1"/>
    <property type="molecule type" value="Genomic_DNA"/>
</dbReference>
<dbReference type="SMART" id="SM00873">
    <property type="entry name" value="B3_4"/>
    <property type="match status" value="1"/>
</dbReference>
<dbReference type="AlphaFoldDB" id="A0A6G7B9C7"/>
<reference evidence="20 21" key="1">
    <citation type="submission" date="2020-02" db="EMBL/GenBank/DDBJ databases">
        <title>Complete genome sequences of six Lactobacillus iners strains isolated from the human vagina.</title>
        <authorList>
            <person name="France M.T."/>
            <person name="Rutt L."/>
            <person name="Narina S."/>
            <person name="Arbaugh S."/>
            <person name="Humphrys M.S."/>
            <person name="Ma B."/>
            <person name="Hayward M.R."/>
            <person name="Relman D."/>
            <person name="Kwon D.S."/>
            <person name="Ravel J."/>
        </authorList>
    </citation>
    <scope>NUCLEOTIDE SEQUENCE [LARGE SCALE GENOMIC DNA]</scope>
    <source>
        <strain evidence="20 21">C0210C1</strain>
    </source>
</reference>
<evidence type="ECO:0000256" key="13">
    <source>
        <dbReference type="ARBA" id="ARBA00023146"/>
    </source>
</evidence>
<evidence type="ECO:0000259" key="18">
    <source>
        <dbReference type="PROSITE" id="PS51447"/>
    </source>
</evidence>
<dbReference type="NCBIfam" id="TIGR00472">
    <property type="entry name" value="pheT_bact"/>
    <property type="match status" value="1"/>
</dbReference>
<evidence type="ECO:0000256" key="12">
    <source>
        <dbReference type="ARBA" id="ARBA00022917"/>
    </source>
</evidence>
<dbReference type="Pfam" id="PF03483">
    <property type="entry name" value="B3_4"/>
    <property type="match status" value="1"/>
</dbReference>
<dbReference type="Gene3D" id="3.30.70.380">
    <property type="entry name" value="Ferrodoxin-fold anticodon-binding domain"/>
    <property type="match status" value="1"/>
</dbReference>
<feature type="domain" description="TRNA-binding" evidence="17">
    <location>
        <begin position="39"/>
        <end position="155"/>
    </location>
</feature>
<dbReference type="InterPro" id="IPR020825">
    <property type="entry name" value="Phe-tRNA_synthase-like_B3/B4"/>
</dbReference>
<evidence type="ECO:0000256" key="9">
    <source>
        <dbReference type="ARBA" id="ARBA00022840"/>
    </source>
</evidence>
<dbReference type="SMART" id="SM00874">
    <property type="entry name" value="B5"/>
    <property type="match status" value="1"/>
</dbReference>
<protein>
    <recommendedName>
        <fullName evidence="15">Phenylalanine--tRNA ligase beta subunit</fullName>
        <ecNumber evidence="15">6.1.1.20</ecNumber>
    </recommendedName>
    <alternativeName>
        <fullName evidence="15">Phenylalanyl-tRNA synthetase beta subunit</fullName>
        <shortName evidence="15">PheRS</shortName>
    </alternativeName>
</protein>
<keyword evidence="13 15" id="KW-0030">Aminoacyl-tRNA synthetase</keyword>
<organism evidence="20 21">
    <name type="scientific">Lactobacillus iners</name>
    <dbReference type="NCBI Taxonomy" id="147802"/>
    <lineage>
        <taxon>Bacteria</taxon>
        <taxon>Bacillati</taxon>
        <taxon>Bacillota</taxon>
        <taxon>Bacilli</taxon>
        <taxon>Lactobacillales</taxon>
        <taxon>Lactobacillaceae</taxon>
        <taxon>Lactobacillus</taxon>
    </lineage>
</organism>
<evidence type="ECO:0000256" key="11">
    <source>
        <dbReference type="ARBA" id="ARBA00022884"/>
    </source>
</evidence>
<dbReference type="CDD" id="cd00769">
    <property type="entry name" value="PheRS_beta_core"/>
    <property type="match status" value="1"/>
</dbReference>
<gene>
    <name evidence="15" type="primary">pheT</name>
    <name evidence="20" type="ORF">G6Z83_04095</name>
</gene>
<sequence length="804" mass="89170">MLVSYNWLKDFLDLDIEPNELAEKITRTGVEIADVIHPQSGLKKIVVGHVLTCDIVEGTHLHVTKVNVGEAEPLQIVCGAPNIAAGQKVIVALHGARIAGNEKIKRGKIRGIQSEGMICGLQEIGFDDKVVPAKYANGIFVFDEDTDVQPGDDIYEALGMDDYILDFDITPNRADTLSMEGAAYEVGAIIDQTPKIEEISLKSDGKDWTNSLKVSVDPELATKFYLRKITGIKICSSPLWMQRRLWNAGIRPINNVVDVTNYVMLLTGQPLHVYDATTFSNGLLEVRRAHASETLQLLNDKSVELDENDIVITDGNKPVMLAGVMGGKTSEVTDQTTDIILESAIFNGSLVRKSALRHANRTEASSRFEKGVNSDNTMKALDIAALLLRNNTDGTILNGIIKGIDKIAEPVNIRTTISYINKTLGTNLKDYDIIKIFDRLNFPIKVNDDELVVNVPHRRWDISIAADLVEEVGRIYGYDNLISTQPLLAETHGGYSPTESIIRRIKKIIQGQGMLEAISYSLTTLEKATSYALNPKPTVKIAMPLNTSRSVMRQNLICGLLDAAAYNMARNQSNIGIYEQGRVYYKDDNNYIEHEHIAALYSGNIYDDNWQHLDQNIDFYYVKGQLTNIFIALGLDLHDIVYKAENIKGMHPTRTAAIYLKNKYLGMIGMLSHEELYSEKALRGNEIYVYELDLNVLIPEISKGVTAKSAPKFPAINRDLSLLIDAHITNDAIISNIKANAGKYLTGIKVIDVYEGSQIEAGKKSIAYSLTFRNEKETLTDEVVSLAIAEITHNLESELGAVVR</sequence>
<comment type="subcellular location">
    <subcellularLocation>
        <location evidence="1 15">Cytoplasm</location>
    </subcellularLocation>
</comment>
<dbReference type="InterPro" id="IPR004532">
    <property type="entry name" value="Phe-tRNA-ligase_IIc_bsu_bact"/>
</dbReference>
<dbReference type="PROSITE" id="PS50886">
    <property type="entry name" value="TRBD"/>
    <property type="match status" value="1"/>
</dbReference>
<dbReference type="Gene3D" id="3.30.930.10">
    <property type="entry name" value="Bira Bifunctional Protein, Domain 2"/>
    <property type="match status" value="1"/>
</dbReference>
<dbReference type="RefSeq" id="WP_164824012.1">
    <property type="nucleotide sequence ID" value="NZ_CP049228.1"/>
</dbReference>
<dbReference type="InterPro" id="IPR005121">
    <property type="entry name" value="Fdx_antiC-bd"/>
</dbReference>
<evidence type="ECO:0000256" key="15">
    <source>
        <dbReference type="HAMAP-Rule" id="MF_00283"/>
    </source>
</evidence>
<dbReference type="GO" id="GO:0004826">
    <property type="term" value="F:phenylalanine-tRNA ligase activity"/>
    <property type="evidence" value="ECO:0007669"/>
    <property type="project" value="UniProtKB-UniRule"/>
</dbReference>
<dbReference type="GO" id="GO:0009328">
    <property type="term" value="C:phenylalanine-tRNA ligase complex"/>
    <property type="evidence" value="ECO:0007669"/>
    <property type="project" value="TreeGrafter"/>
</dbReference>
<dbReference type="GO" id="GO:0005524">
    <property type="term" value="F:ATP binding"/>
    <property type="evidence" value="ECO:0007669"/>
    <property type="project" value="UniProtKB-UniRule"/>
</dbReference>
<dbReference type="SUPFAM" id="SSF50249">
    <property type="entry name" value="Nucleic acid-binding proteins"/>
    <property type="match status" value="1"/>
</dbReference>
<dbReference type="SUPFAM" id="SSF54991">
    <property type="entry name" value="Anticodon-binding domain of PheRS"/>
    <property type="match status" value="1"/>
</dbReference>
<evidence type="ECO:0000256" key="3">
    <source>
        <dbReference type="ARBA" id="ARBA00011209"/>
    </source>
</evidence>
<dbReference type="GO" id="GO:0140096">
    <property type="term" value="F:catalytic activity, acting on a protein"/>
    <property type="evidence" value="ECO:0007669"/>
    <property type="project" value="UniProtKB-ARBA"/>
</dbReference>
<keyword evidence="4 15" id="KW-0963">Cytoplasm</keyword>
<dbReference type="NCBIfam" id="NF045760">
    <property type="entry name" value="YtpR"/>
    <property type="match status" value="1"/>
</dbReference>
<evidence type="ECO:0000256" key="4">
    <source>
        <dbReference type="ARBA" id="ARBA00022490"/>
    </source>
</evidence>
<dbReference type="HAMAP" id="MF_00283">
    <property type="entry name" value="Phe_tRNA_synth_beta1"/>
    <property type="match status" value="1"/>
</dbReference>
<dbReference type="PROSITE" id="PS51483">
    <property type="entry name" value="B5"/>
    <property type="match status" value="1"/>
</dbReference>
<feature type="binding site" evidence="15">
    <location>
        <position position="470"/>
    </location>
    <ligand>
        <name>Mg(2+)</name>
        <dbReference type="ChEBI" id="CHEBI:18420"/>
        <note>shared with alpha subunit</note>
    </ligand>
</feature>
<dbReference type="GO" id="GO:0006432">
    <property type="term" value="P:phenylalanyl-tRNA aminoacylation"/>
    <property type="evidence" value="ECO:0007669"/>
    <property type="project" value="UniProtKB-UniRule"/>
</dbReference>
<dbReference type="CDD" id="cd02796">
    <property type="entry name" value="tRNA_bind_bactPheRS"/>
    <property type="match status" value="1"/>
</dbReference>
<evidence type="ECO:0000259" key="19">
    <source>
        <dbReference type="PROSITE" id="PS51483"/>
    </source>
</evidence>
<evidence type="ECO:0000259" key="17">
    <source>
        <dbReference type="PROSITE" id="PS50886"/>
    </source>
</evidence>
<feature type="binding site" evidence="15">
    <location>
        <position position="471"/>
    </location>
    <ligand>
        <name>Mg(2+)</name>
        <dbReference type="ChEBI" id="CHEBI:18420"/>
        <note>shared with alpha subunit</note>
    </ligand>
</feature>
<evidence type="ECO:0000313" key="21">
    <source>
        <dbReference type="Proteomes" id="UP000501676"/>
    </source>
</evidence>
<keyword evidence="12 15" id="KW-0648">Protein biosynthesis</keyword>
<keyword evidence="8 15" id="KW-0547">Nucleotide-binding</keyword>
<evidence type="ECO:0000256" key="7">
    <source>
        <dbReference type="ARBA" id="ARBA00022723"/>
    </source>
</evidence>
<dbReference type="SUPFAM" id="SSF56037">
    <property type="entry name" value="PheT/TilS domain"/>
    <property type="match status" value="1"/>
</dbReference>
<dbReference type="InterPro" id="IPR033714">
    <property type="entry name" value="tRNA_bind_bactPheRS"/>
</dbReference>
<dbReference type="InterPro" id="IPR002547">
    <property type="entry name" value="tRNA-bd_dom"/>
</dbReference>
<comment type="similarity">
    <text evidence="2 15">Belongs to the phenylalanyl-tRNA synthetase beta subunit family. Type 1 subfamily.</text>
</comment>
<proteinExistence type="inferred from homology"/>
<dbReference type="Pfam" id="PF17759">
    <property type="entry name" value="tRNA_synthFbeta"/>
    <property type="match status" value="1"/>
</dbReference>
<dbReference type="Gene3D" id="3.50.40.10">
    <property type="entry name" value="Phenylalanyl-trna Synthetase, Chain B, domain 3"/>
    <property type="match status" value="1"/>
</dbReference>
<keyword evidence="11 16" id="KW-0694">RNA-binding</keyword>
<feature type="domain" description="B5" evidence="19">
    <location>
        <begin position="408"/>
        <end position="483"/>
    </location>
</feature>
<dbReference type="InterPro" id="IPR041616">
    <property type="entry name" value="PheRS_beta_core"/>
</dbReference>
<dbReference type="SUPFAM" id="SSF55681">
    <property type="entry name" value="Class II aaRS and biotin synthetases"/>
    <property type="match status" value="1"/>
</dbReference>
<dbReference type="InterPro" id="IPR005147">
    <property type="entry name" value="tRNA_synthase_B5-dom"/>
</dbReference>
<dbReference type="GO" id="GO:0000287">
    <property type="term" value="F:magnesium ion binding"/>
    <property type="evidence" value="ECO:0007669"/>
    <property type="project" value="UniProtKB-UniRule"/>
</dbReference>